<dbReference type="Pfam" id="PF13673">
    <property type="entry name" value="Acetyltransf_10"/>
    <property type="match status" value="1"/>
</dbReference>
<evidence type="ECO:0000259" key="1">
    <source>
        <dbReference type="PROSITE" id="PS51186"/>
    </source>
</evidence>
<sequence length="150" mass="17676">MEWKLKTFEELTNLEVYNILKERTNVFVVEQNCPYEEVDGYDLVSHHLFKELNGEVVAYLRILPKHAKYKECSIGRVIVKKEYRGTGLAKEMLKRAITIIEQDLNETEIKIQAQQYLELFYGSFGFKTISDVYLEDDIPHIDMIYKSSDK</sequence>
<dbReference type="PANTHER" id="PTHR13355">
    <property type="entry name" value="GLUCOSAMINE 6-PHOSPHATE N-ACETYLTRANSFERASE"/>
    <property type="match status" value="1"/>
</dbReference>
<keyword evidence="2" id="KW-0808">Transferase</keyword>
<dbReference type="EMBL" id="JAOTPO010000017">
    <property type="protein sequence ID" value="MDE5415561.1"/>
    <property type="molecule type" value="Genomic_DNA"/>
</dbReference>
<gene>
    <name evidence="2" type="ORF">N7Z68_19630</name>
</gene>
<dbReference type="PROSITE" id="PS51186">
    <property type="entry name" value="GNAT"/>
    <property type="match status" value="1"/>
</dbReference>
<dbReference type="SUPFAM" id="SSF55729">
    <property type="entry name" value="Acyl-CoA N-acyltransferases (Nat)"/>
    <property type="match status" value="1"/>
</dbReference>
<dbReference type="RefSeq" id="WP_275120163.1">
    <property type="nucleotide sequence ID" value="NZ_JAOTPO010000017.1"/>
</dbReference>
<evidence type="ECO:0000313" key="3">
    <source>
        <dbReference type="Proteomes" id="UP001148125"/>
    </source>
</evidence>
<dbReference type="Proteomes" id="UP001148125">
    <property type="component" value="Unassembled WGS sequence"/>
</dbReference>
<dbReference type="GO" id="GO:0016746">
    <property type="term" value="F:acyltransferase activity"/>
    <property type="evidence" value="ECO:0007669"/>
    <property type="project" value="UniProtKB-KW"/>
</dbReference>
<comment type="caution">
    <text evidence="2">The sequence shown here is derived from an EMBL/GenBank/DDBJ whole genome shotgun (WGS) entry which is preliminary data.</text>
</comment>
<evidence type="ECO:0000313" key="2">
    <source>
        <dbReference type="EMBL" id="MDE5415561.1"/>
    </source>
</evidence>
<name>A0ABT5VK26_9BACI</name>
<accession>A0ABT5VK26</accession>
<organism evidence="2 3">
    <name type="scientific">Alkalihalobacterium chitinilyticum</name>
    <dbReference type="NCBI Taxonomy" id="2980103"/>
    <lineage>
        <taxon>Bacteria</taxon>
        <taxon>Bacillati</taxon>
        <taxon>Bacillota</taxon>
        <taxon>Bacilli</taxon>
        <taxon>Bacillales</taxon>
        <taxon>Bacillaceae</taxon>
        <taxon>Alkalihalobacterium</taxon>
    </lineage>
</organism>
<protein>
    <submittedName>
        <fullName evidence="2">GNAT family N-acetyltransferase</fullName>
        <ecNumber evidence="2">2.3.1.-</ecNumber>
    </submittedName>
</protein>
<keyword evidence="3" id="KW-1185">Reference proteome</keyword>
<dbReference type="InterPro" id="IPR039143">
    <property type="entry name" value="GNPNAT1-like"/>
</dbReference>
<keyword evidence="2" id="KW-0012">Acyltransferase</keyword>
<reference evidence="2" key="1">
    <citation type="submission" date="2024-05" db="EMBL/GenBank/DDBJ databases">
        <title>Alkalihalobacillus sp. strain MEB203 novel alkaliphilic bacterium from Lonar Lake, India.</title>
        <authorList>
            <person name="Joshi A."/>
            <person name="Thite S."/>
            <person name="Mengade P."/>
        </authorList>
    </citation>
    <scope>NUCLEOTIDE SEQUENCE</scope>
    <source>
        <strain evidence="2">MEB 203</strain>
    </source>
</reference>
<dbReference type="EC" id="2.3.1.-" evidence="2"/>
<dbReference type="InterPro" id="IPR016181">
    <property type="entry name" value="Acyl_CoA_acyltransferase"/>
</dbReference>
<feature type="domain" description="N-acetyltransferase" evidence="1">
    <location>
        <begin position="6"/>
        <end position="150"/>
    </location>
</feature>
<dbReference type="InterPro" id="IPR000182">
    <property type="entry name" value="GNAT_dom"/>
</dbReference>
<dbReference type="PANTHER" id="PTHR13355:SF11">
    <property type="entry name" value="GLUCOSAMINE 6-PHOSPHATE N-ACETYLTRANSFERASE"/>
    <property type="match status" value="1"/>
</dbReference>
<dbReference type="CDD" id="cd04301">
    <property type="entry name" value="NAT_SF"/>
    <property type="match status" value="1"/>
</dbReference>
<dbReference type="Gene3D" id="3.40.630.30">
    <property type="match status" value="1"/>
</dbReference>
<proteinExistence type="predicted"/>